<gene>
    <name evidence="1" type="ORF">PIB30_063734</name>
</gene>
<dbReference type="Proteomes" id="UP001341840">
    <property type="component" value="Unassembled WGS sequence"/>
</dbReference>
<proteinExistence type="predicted"/>
<protein>
    <submittedName>
        <fullName evidence="1">Uncharacterized protein</fullName>
    </submittedName>
</protein>
<keyword evidence="2" id="KW-1185">Reference proteome</keyword>
<comment type="caution">
    <text evidence="1">The sequence shown here is derived from an EMBL/GenBank/DDBJ whole genome shotgun (WGS) entry which is preliminary data.</text>
</comment>
<evidence type="ECO:0000313" key="1">
    <source>
        <dbReference type="EMBL" id="MED6210400.1"/>
    </source>
</evidence>
<organism evidence="1 2">
    <name type="scientific">Stylosanthes scabra</name>
    <dbReference type="NCBI Taxonomy" id="79078"/>
    <lineage>
        <taxon>Eukaryota</taxon>
        <taxon>Viridiplantae</taxon>
        <taxon>Streptophyta</taxon>
        <taxon>Embryophyta</taxon>
        <taxon>Tracheophyta</taxon>
        <taxon>Spermatophyta</taxon>
        <taxon>Magnoliopsida</taxon>
        <taxon>eudicotyledons</taxon>
        <taxon>Gunneridae</taxon>
        <taxon>Pentapetalae</taxon>
        <taxon>rosids</taxon>
        <taxon>fabids</taxon>
        <taxon>Fabales</taxon>
        <taxon>Fabaceae</taxon>
        <taxon>Papilionoideae</taxon>
        <taxon>50 kb inversion clade</taxon>
        <taxon>dalbergioids sensu lato</taxon>
        <taxon>Dalbergieae</taxon>
        <taxon>Pterocarpus clade</taxon>
        <taxon>Stylosanthes</taxon>
    </lineage>
</organism>
<sequence>MGACVRTIHHDFPRGHKDKCARDARKLKRMRHVSIKQVFAIAVESLDICRDAAVQGIDDWGNMSNNGLPCGCEWFGGVITKTVATDRVFEPDVDGQPSQGTPTNNKVRVVNPQVPGSRMFIRSDLDKCTKSYK</sequence>
<evidence type="ECO:0000313" key="2">
    <source>
        <dbReference type="Proteomes" id="UP001341840"/>
    </source>
</evidence>
<reference evidence="1 2" key="1">
    <citation type="journal article" date="2023" name="Plants (Basel)">
        <title>Bridging the Gap: Combining Genomics and Transcriptomics Approaches to Understand Stylosanthes scabra, an Orphan Legume from the Brazilian Caatinga.</title>
        <authorList>
            <person name="Ferreira-Neto J.R.C."/>
            <person name="da Silva M.D."/>
            <person name="Binneck E."/>
            <person name="de Melo N.F."/>
            <person name="da Silva R.H."/>
            <person name="de Melo A.L.T.M."/>
            <person name="Pandolfi V."/>
            <person name="Bustamante F.O."/>
            <person name="Brasileiro-Vidal A.C."/>
            <person name="Benko-Iseppon A.M."/>
        </authorList>
    </citation>
    <scope>NUCLEOTIDE SEQUENCE [LARGE SCALE GENOMIC DNA]</scope>
    <source>
        <tissue evidence="1">Leaves</tissue>
    </source>
</reference>
<dbReference type="EMBL" id="JASCZI010242266">
    <property type="protein sequence ID" value="MED6210400.1"/>
    <property type="molecule type" value="Genomic_DNA"/>
</dbReference>
<accession>A0ABU6YJ14</accession>
<name>A0ABU6YJ14_9FABA</name>